<comment type="similarity">
    <text evidence="7">Belongs to the methyl-accepting chemotaxis (MCP) protein family.</text>
</comment>
<name>A0A069RHE9_PEPLI</name>
<feature type="transmembrane region" description="Helical" evidence="9">
    <location>
        <begin position="292"/>
        <end position="315"/>
    </location>
</feature>
<dbReference type="EMBL" id="JJMM01000002">
    <property type="protein sequence ID" value="KDR96446.1"/>
    <property type="molecule type" value="Genomic_DNA"/>
</dbReference>
<evidence type="ECO:0000256" key="7">
    <source>
        <dbReference type="ARBA" id="ARBA00029447"/>
    </source>
</evidence>
<dbReference type="GO" id="GO:0005886">
    <property type="term" value="C:plasma membrane"/>
    <property type="evidence" value="ECO:0007669"/>
    <property type="project" value="UniProtKB-SubCell"/>
</dbReference>
<feature type="domain" description="HAMP" evidence="11">
    <location>
        <begin position="316"/>
        <end position="368"/>
    </location>
</feature>
<evidence type="ECO:0000256" key="8">
    <source>
        <dbReference type="PROSITE-ProRule" id="PRU00284"/>
    </source>
</evidence>
<keyword evidence="3 9" id="KW-0812">Transmembrane</keyword>
<organism evidence="12 13">
    <name type="scientific">Peptoclostridium litorale DSM 5388</name>
    <dbReference type="NCBI Taxonomy" id="1121324"/>
    <lineage>
        <taxon>Bacteria</taxon>
        <taxon>Bacillati</taxon>
        <taxon>Bacillota</taxon>
        <taxon>Clostridia</taxon>
        <taxon>Peptostreptococcales</taxon>
        <taxon>Peptoclostridiaceae</taxon>
        <taxon>Peptoclostridium</taxon>
    </lineage>
</organism>
<dbReference type="Pfam" id="PF17203">
    <property type="entry name" value="sCache_3_2"/>
    <property type="match status" value="1"/>
</dbReference>
<evidence type="ECO:0000256" key="4">
    <source>
        <dbReference type="ARBA" id="ARBA00022989"/>
    </source>
</evidence>
<dbReference type="InterPro" id="IPR003660">
    <property type="entry name" value="HAMP_dom"/>
</dbReference>
<keyword evidence="5 9" id="KW-0472">Membrane</keyword>
<dbReference type="PROSITE" id="PS50111">
    <property type="entry name" value="CHEMOTAXIS_TRANSDUC_2"/>
    <property type="match status" value="1"/>
</dbReference>
<dbReference type="SUPFAM" id="SSF103190">
    <property type="entry name" value="Sensory domain-like"/>
    <property type="match status" value="1"/>
</dbReference>
<evidence type="ECO:0000256" key="1">
    <source>
        <dbReference type="ARBA" id="ARBA00004651"/>
    </source>
</evidence>
<dbReference type="GO" id="GO:0007165">
    <property type="term" value="P:signal transduction"/>
    <property type="evidence" value="ECO:0007669"/>
    <property type="project" value="UniProtKB-KW"/>
</dbReference>
<evidence type="ECO:0000259" key="11">
    <source>
        <dbReference type="PROSITE" id="PS50885"/>
    </source>
</evidence>
<dbReference type="PANTHER" id="PTHR32089:SF112">
    <property type="entry name" value="LYSOZYME-LIKE PROTEIN-RELATED"/>
    <property type="match status" value="1"/>
</dbReference>
<evidence type="ECO:0000256" key="2">
    <source>
        <dbReference type="ARBA" id="ARBA00022475"/>
    </source>
</evidence>
<evidence type="ECO:0000259" key="10">
    <source>
        <dbReference type="PROSITE" id="PS50111"/>
    </source>
</evidence>
<keyword evidence="2" id="KW-1003">Cell membrane</keyword>
<proteinExistence type="inferred from homology"/>
<evidence type="ECO:0000313" key="12">
    <source>
        <dbReference type="EMBL" id="KDR96446.1"/>
    </source>
</evidence>
<evidence type="ECO:0000313" key="13">
    <source>
        <dbReference type="Proteomes" id="UP000027946"/>
    </source>
</evidence>
<dbReference type="OrthoDB" id="369336at2"/>
<accession>A0A069RHE9</accession>
<protein>
    <submittedName>
        <fullName evidence="12">Methyl-accepting chemotaxis sensory transducer</fullName>
    </submittedName>
</protein>
<dbReference type="SUPFAM" id="SSF58104">
    <property type="entry name" value="Methyl-accepting chemotaxis protein (MCP) signaling domain"/>
    <property type="match status" value="1"/>
</dbReference>
<dbReference type="SMART" id="SM00283">
    <property type="entry name" value="MA"/>
    <property type="match status" value="1"/>
</dbReference>
<gene>
    <name evidence="12" type="ORF">CLIT_2c00520</name>
</gene>
<keyword evidence="13" id="KW-1185">Reference proteome</keyword>
<evidence type="ECO:0000256" key="9">
    <source>
        <dbReference type="SAM" id="Phobius"/>
    </source>
</evidence>
<dbReference type="PANTHER" id="PTHR32089">
    <property type="entry name" value="METHYL-ACCEPTING CHEMOTAXIS PROTEIN MCPB"/>
    <property type="match status" value="1"/>
</dbReference>
<feature type="domain" description="Methyl-accepting transducer" evidence="10">
    <location>
        <begin position="373"/>
        <end position="624"/>
    </location>
</feature>
<dbReference type="InterPro" id="IPR004089">
    <property type="entry name" value="MCPsignal_dom"/>
</dbReference>
<dbReference type="SMART" id="SM00304">
    <property type="entry name" value="HAMP"/>
    <property type="match status" value="1"/>
</dbReference>
<dbReference type="PROSITE" id="PS50885">
    <property type="entry name" value="HAMP"/>
    <property type="match status" value="1"/>
</dbReference>
<comment type="caution">
    <text evidence="12">The sequence shown here is derived from an EMBL/GenBank/DDBJ whole genome shotgun (WGS) entry which is preliminary data.</text>
</comment>
<comment type="subcellular location">
    <subcellularLocation>
        <location evidence="1">Cell membrane</location>
        <topology evidence="1">Multi-pass membrane protein</topology>
    </subcellularLocation>
</comment>
<dbReference type="InterPro" id="IPR029151">
    <property type="entry name" value="Sensor-like_sf"/>
</dbReference>
<reference evidence="12 13" key="1">
    <citation type="submission" date="2014-03" db="EMBL/GenBank/DDBJ databases">
        <title>Genome sequence of Clostridium litorale W6, DSM 5388.</title>
        <authorList>
            <person name="Poehlein A."/>
            <person name="Jagirdar A."/>
            <person name="Khonsari B."/>
            <person name="Chibani C.M."/>
            <person name="Gutierrez Gutierrez D.A."/>
            <person name="Davydova E."/>
            <person name="Alghaithi H.S."/>
            <person name="Nair K.P."/>
            <person name="Dhamotharan K."/>
            <person name="Chandran L."/>
            <person name="G W."/>
            <person name="Daniel R."/>
        </authorList>
    </citation>
    <scope>NUCLEOTIDE SEQUENCE [LARGE SCALE GENOMIC DNA]</scope>
    <source>
        <strain evidence="12 13">W6</strain>
    </source>
</reference>
<evidence type="ECO:0000256" key="3">
    <source>
        <dbReference type="ARBA" id="ARBA00022692"/>
    </source>
</evidence>
<keyword evidence="6 8" id="KW-0807">Transducer</keyword>
<dbReference type="Proteomes" id="UP000027946">
    <property type="component" value="Unassembled WGS sequence"/>
</dbReference>
<keyword evidence="4 9" id="KW-1133">Transmembrane helix</keyword>
<dbReference type="CDD" id="cd06225">
    <property type="entry name" value="HAMP"/>
    <property type="match status" value="1"/>
</dbReference>
<evidence type="ECO:0000256" key="5">
    <source>
        <dbReference type="ARBA" id="ARBA00023136"/>
    </source>
</evidence>
<dbReference type="RefSeq" id="WP_038260841.1">
    <property type="nucleotide sequence ID" value="NZ_FSRH01000001.1"/>
</dbReference>
<dbReference type="Pfam" id="PF00015">
    <property type="entry name" value="MCPsignal"/>
    <property type="match status" value="1"/>
</dbReference>
<dbReference type="eggNOG" id="COG0840">
    <property type="taxonomic scope" value="Bacteria"/>
</dbReference>
<dbReference type="STRING" id="1121324.CLIT_2c00520"/>
<dbReference type="Gene3D" id="3.30.450.20">
    <property type="entry name" value="PAS domain"/>
    <property type="match status" value="1"/>
</dbReference>
<dbReference type="Gene3D" id="1.10.287.950">
    <property type="entry name" value="Methyl-accepting chemotaxis protein"/>
    <property type="match status" value="1"/>
</dbReference>
<dbReference type="Pfam" id="PF00672">
    <property type="entry name" value="HAMP"/>
    <property type="match status" value="1"/>
</dbReference>
<dbReference type="InterPro" id="IPR033463">
    <property type="entry name" value="sCache_3"/>
</dbReference>
<dbReference type="AlphaFoldDB" id="A0A069RHE9"/>
<evidence type="ECO:0000256" key="6">
    <source>
        <dbReference type="ARBA" id="ARBA00023224"/>
    </source>
</evidence>
<sequence length="674" mass="73185">MILKKGRKSSIGFKITSIVLILILASFAVLTTVSVSTAKKEIANQMHADGTAIVNRIAHQIESSSAGIDALESEVEERIRTISNLLALQSSYSSEYISEIAQKANAAEINIIGQDGTIVYSNIGENIGWQFEPKHKTYSVISKEEKEVMEDIRQSTVDGKYYKYGAVSLGNGYVAQVGMSAQDIKAKEALFDAQSIVENVAEDENIVYALVINKDLSILAHSDKERIGQQATDDGSKTAAAGGKEYSGDYFYEKQGVWVYDVLVPFHEGDEHVGAVNVGLSMENMNSAIESIVARAIMVSALVFIIGGLLVAYTVSRVIRPLKALSVHADSIANGDLRNEVLIKSGDEVGALAQAFNEMTSYLKGIIGDVMSNSIEVSSSSQQLNATVEEISAQAQSINANIVDIDVLIKNTNGHCSQLGKLSENINGQITGLSRRAEEGDSTVRQFVERSRQIRENVQKSRSIADKTYRENNEKIEMAIREGEVVKEIEAMAEGISSIAEQTNLLALNAAIEAARAGEQGRGFAVVADEVRILAEQSSATVSSIQETIRQVQSAFYNLSENAKNIMDFMDEKVANDYDMMENTTIEYMNDAKFVGDLVEEFTISSHKIKESIEHMSAAINSVTEGINMTSGNSGDISININEITIAIEELAKSAESQAVIAQTLNSLTDGFEI</sequence>